<sequence>GVLRKGLVNLRMKLLRRIKRKRVSRKC</sequence>
<dbReference type="AlphaFoldDB" id="A0A6J4NPG9"/>
<feature type="non-terminal residue" evidence="1">
    <location>
        <position position="1"/>
    </location>
</feature>
<name>A0A6J4NPG9_9CYAN</name>
<feature type="non-terminal residue" evidence="1">
    <location>
        <position position="27"/>
    </location>
</feature>
<protein>
    <submittedName>
        <fullName evidence="1">Sec-independent protein translocase protein tatA/E-like protein</fullName>
    </submittedName>
</protein>
<proteinExistence type="predicted"/>
<evidence type="ECO:0000313" key="1">
    <source>
        <dbReference type="EMBL" id="CAA9393725.1"/>
    </source>
</evidence>
<gene>
    <name evidence="1" type="ORF">AVDCRST_MAG84-5747</name>
</gene>
<accession>A0A6J4NPG9</accession>
<dbReference type="EMBL" id="CADCTZ010001371">
    <property type="protein sequence ID" value="CAA9393725.1"/>
    <property type="molecule type" value="Genomic_DNA"/>
</dbReference>
<reference evidence="1" key="1">
    <citation type="submission" date="2020-02" db="EMBL/GenBank/DDBJ databases">
        <authorList>
            <person name="Meier V. D."/>
        </authorList>
    </citation>
    <scope>NUCLEOTIDE SEQUENCE</scope>
    <source>
        <strain evidence="1">AVDCRST_MAG84</strain>
    </source>
</reference>
<organism evidence="1">
    <name type="scientific">uncultured Microcoleus sp</name>
    <dbReference type="NCBI Taxonomy" id="259945"/>
    <lineage>
        <taxon>Bacteria</taxon>
        <taxon>Bacillati</taxon>
        <taxon>Cyanobacteriota</taxon>
        <taxon>Cyanophyceae</taxon>
        <taxon>Oscillatoriophycideae</taxon>
        <taxon>Oscillatoriales</taxon>
        <taxon>Microcoleaceae</taxon>
        <taxon>Microcoleus</taxon>
        <taxon>environmental samples</taxon>
    </lineage>
</organism>